<dbReference type="InterPro" id="IPR029058">
    <property type="entry name" value="AB_hydrolase_fold"/>
</dbReference>
<reference evidence="6" key="1">
    <citation type="submission" date="2021-11" db="EMBL/GenBank/DDBJ databases">
        <title>Legionella maioricencis sp. nov., a new species isolated from hot water samples in Mallorca.</title>
        <authorList>
            <person name="Crespi S."/>
            <person name="Drasar V."/>
            <person name="Salva-Serra F."/>
            <person name="Jaen-Luchoro D."/>
            <person name="Pineiro-Iglesias B."/>
            <person name="Aliaga F."/>
            <person name="Fernandez-Juarez V."/>
            <person name="Coll G."/>
            <person name="Moore E.R.B."/>
            <person name="Bennasar-Figueras A."/>
        </authorList>
    </citation>
    <scope>NUCLEOTIDE SEQUENCE</scope>
    <source>
        <strain evidence="6">HCPI-6</strain>
    </source>
</reference>
<comment type="caution">
    <text evidence="6">The sequence shown here is derived from an EMBL/GenBank/DDBJ whole genome shotgun (WGS) entry which is preliminary data.</text>
</comment>
<dbReference type="InterPro" id="IPR051321">
    <property type="entry name" value="PHA/PHB_synthase"/>
</dbReference>
<keyword evidence="7" id="KW-1185">Reference proteome</keyword>
<dbReference type="EMBL" id="JAJKBJ010000025">
    <property type="protein sequence ID" value="MCL9685440.1"/>
    <property type="molecule type" value="Genomic_DNA"/>
</dbReference>
<dbReference type="AlphaFoldDB" id="A0A9X2D3L9"/>
<keyword evidence="2" id="KW-0963">Cytoplasm</keyword>
<dbReference type="InterPro" id="IPR010941">
    <property type="entry name" value="PhaC_N"/>
</dbReference>
<protein>
    <submittedName>
        <fullName evidence="6">Class I poly(R)-hydroxyalkanoic acid synthase</fullName>
    </submittedName>
</protein>
<dbReference type="Pfam" id="PF07167">
    <property type="entry name" value="PhaC_N"/>
    <property type="match status" value="1"/>
</dbReference>
<feature type="domain" description="Poly-beta-hydroxybutyrate polymerase N-terminal" evidence="5">
    <location>
        <begin position="91"/>
        <end position="263"/>
    </location>
</feature>
<sequence length="598" mass="68267">MSHDKELSELMQSVAEKSLQIIADLKKKPAPLPVLVNQFIDLTEHFQSLITVILRNPEKVIEMQVSYWEDAVTLAQSMFHSWLEGKPMPINDHRFSGDDWLHNPFFNLLSQQYLLASEHLNSLLETMEYRDKNSAKRLQFFTKQYLDALSPSNFLHTNPQIMAETLESRGKNLLQGLHNLLSDLEVDSSRLTIKMSDHTAFKLGENVAITPGKVIFRNEMMELIQYTPQTKKVSSVPLLMIPPWINKYYILDLSPHNSLIRWLVAQGITVFIISWVNPDARFAKKSLFDYLQEGPRTAVTTIKKQLKVKEVNTLGFCIGGTLLTTLLAYNKAHNDKSIRSATLLASMIDFSDPGDIAVFIDEQQIKKLEEEMEAKGYLAGKFMASSFNSLRANDLIWSFFIKNYLRGKNPVPFDILFWNADSTNMPATMHSQYLRWMYLHNDLVKPGKIRLNDTPIDVRTIDNPTFFLSTEKDHIAPWKTTYIGFQLMNGPKRFVLGGSGHIAGIINSPNAIKYGYRTNTNTEASPEEWLEHSAVHQGSWWPEWLKWLKTHSGKSIPAPEFDQLYYAPLMDAPGSYVLKNSEHEAHTSTIPAETSLPS</sequence>
<gene>
    <name evidence="6" type="primary">phaC</name>
    <name evidence="6" type="ORF">LOX96_15160</name>
</gene>
<dbReference type="NCBIfam" id="TIGR01838">
    <property type="entry name" value="PHA_synth_I"/>
    <property type="match status" value="1"/>
</dbReference>
<dbReference type="PANTHER" id="PTHR36837:SF5">
    <property type="entry name" value="POLY-3-HYDROXYBUTYRATE SYNTHASE"/>
    <property type="match status" value="1"/>
</dbReference>
<accession>A0A9X2D3L9</accession>
<dbReference type="PANTHER" id="PTHR36837">
    <property type="entry name" value="POLY(3-HYDROXYALKANOATE) POLYMERASE SUBUNIT PHAC"/>
    <property type="match status" value="1"/>
</dbReference>
<evidence type="ECO:0000256" key="4">
    <source>
        <dbReference type="ARBA" id="ARBA00023315"/>
    </source>
</evidence>
<comment type="subcellular location">
    <subcellularLocation>
        <location evidence="1">Cytoplasm</location>
    </subcellularLocation>
</comment>
<dbReference type="SUPFAM" id="SSF53474">
    <property type="entry name" value="alpha/beta-Hydrolases"/>
    <property type="match status" value="1"/>
</dbReference>
<dbReference type="Gene3D" id="3.40.50.1820">
    <property type="entry name" value="alpha/beta hydrolase"/>
    <property type="match status" value="1"/>
</dbReference>
<evidence type="ECO:0000256" key="2">
    <source>
        <dbReference type="ARBA" id="ARBA00022490"/>
    </source>
</evidence>
<dbReference type="InterPro" id="IPR010963">
    <property type="entry name" value="PHA_synth_I"/>
</dbReference>
<evidence type="ECO:0000313" key="6">
    <source>
        <dbReference type="EMBL" id="MCL9685440.1"/>
    </source>
</evidence>
<organism evidence="6 7">
    <name type="scientific">Legionella maioricensis</name>
    <dbReference type="NCBI Taxonomy" id="2896528"/>
    <lineage>
        <taxon>Bacteria</taxon>
        <taxon>Pseudomonadati</taxon>
        <taxon>Pseudomonadota</taxon>
        <taxon>Gammaproteobacteria</taxon>
        <taxon>Legionellales</taxon>
        <taxon>Legionellaceae</taxon>
        <taxon>Legionella</taxon>
    </lineage>
</organism>
<evidence type="ECO:0000313" key="7">
    <source>
        <dbReference type="Proteomes" id="UP001139721"/>
    </source>
</evidence>
<proteinExistence type="predicted"/>
<dbReference type="RefSeq" id="WP_250423885.1">
    <property type="nucleotide sequence ID" value="NZ_JAJKBJ010000025.1"/>
</dbReference>
<dbReference type="GO" id="GO:0042619">
    <property type="term" value="P:poly-hydroxybutyrate biosynthetic process"/>
    <property type="evidence" value="ECO:0007669"/>
    <property type="project" value="InterPro"/>
</dbReference>
<keyword evidence="4" id="KW-0012">Acyltransferase</keyword>
<dbReference type="GO" id="GO:0016746">
    <property type="term" value="F:acyltransferase activity"/>
    <property type="evidence" value="ECO:0007669"/>
    <property type="project" value="UniProtKB-KW"/>
</dbReference>
<evidence type="ECO:0000256" key="3">
    <source>
        <dbReference type="ARBA" id="ARBA00022679"/>
    </source>
</evidence>
<evidence type="ECO:0000256" key="1">
    <source>
        <dbReference type="ARBA" id="ARBA00004496"/>
    </source>
</evidence>
<evidence type="ECO:0000259" key="5">
    <source>
        <dbReference type="Pfam" id="PF07167"/>
    </source>
</evidence>
<name>A0A9X2D3L9_9GAMM</name>
<dbReference type="GO" id="GO:0005737">
    <property type="term" value="C:cytoplasm"/>
    <property type="evidence" value="ECO:0007669"/>
    <property type="project" value="UniProtKB-SubCell"/>
</dbReference>
<keyword evidence="3" id="KW-0808">Transferase</keyword>
<dbReference type="Proteomes" id="UP001139721">
    <property type="component" value="Unassembled WGS sequence"/>
</dbReference>